<keyword evidence="3" id="KW-1185">Reference proteome</keyword>
<sequence length="256" mass="28289">MTSNVWQPDFYDTKLGFVAQYGKEVVKLLASEPGERILDLGCGTGELSNEIAGRGVKVIGLDYSSEMIAKAKAKYPALDFVVGHAQNFTFDEPFDAVFSNAALHWVPEAEETAACIWNALKPGGRFVAEFGGKGNVGEIVKAISEVITDDFGRDADKLNPWYFPTIGEYASLLERQGFRVLFASHFDRPTPLADGEHGIFHWLAGFAGNSFLASFGEDEKQHIYEKIAERAKQSLFQEGVWIADYKRIRIAAVKPA</sequence>
<dbReference type="RefSeq" id="WP_375528349.1">
    <property type="nucleotide sequence ID" value="NZ_JBHILM010000045.1"/>
</dbReference>
<organism evidence="2 3">
    <name type="scientific">Paenibacillus terreus</name>
    <dbReference type="NCBI Taxonomy" id="1387834"/>
    <lineage>
        <taxon>Bacteria</taxon>
        <taxon>Bacillati</taxon>
        <taxon>Bacillota</taxon>
        <taxon>Bacilli</taxon>
        <taxon>Bacillales</taxon>
        <taxon>Paenibacillaceae</taxon>
        <taxon>Paenibacillus</taxon>
    </lineage>
</organism>
<dbReference type="InterPro" id="IPR029063">
    <property type="entry name" value="SAM-dependent_MTases_sf"/>
</dbReference>
<dbReference type="Proteomes" id="UP001580407">
    <property type="component" value="Unassembled WGS sequence"/>
</dbReference>
<evidence type="ECO:0000313" key="3">
    <source>
        <dbReference type="Proteomes" id="UP001580407"/>
    </source>
</evidence>
<reference evidence="2 3" key="1">
    <citation type="submission" date="2024-09" db="EMBL/GenBank/DDBJ databases">
        <authorList>
            <person name="Ruan L."/>
        </authorList>
    </citation>
    <scope>NUCLEOTIDE SEQUENCE [LARGE SCALE GENOMIC DNA]</scope>
    <source>
        <strain evidence="2 3">D33</strain>
    </source>
</reference>
<protein>
    <submittedName>
        <fullName evidence="2">Class I SAM-dependent methyltransferase</fullName>
    </submittedName>
</protein>
<dbReference type="InterPro" id="IPR013216">
    <property type="entry name" value="Methyltransf_11"/>
</dbReference>
<dbReference type="CDD" id="cd02440">
    <property type="entry name" value="AdoMet_MTases"/>
    <property type="match status" value="1"/>
</dbReference>
<accession>A0ABV5BG71</accession>
<proteinExistence type="predicted"/>
<evidence type="ECO:0000259" key="1">
    <source>
        <dbReference type="Pfam" id="PF08241"/>
    </source>
</evidence>
<name>A0ABV5BG71_9BACL</name>
<dbReference type="EMBL" id="JBHILM010000045">
    <property type="protein sequence ID" value="MFB5684683.1"/>
    <property type="molecule type" value="Genomic_DNA"/>
</dbReference>
<dbReference type="Gene3D" id="3.40.50.150">
    <property type="entry name" value="Vaccinia Virus protein VP39"/>
    <property type="match status" value="1"/>
</dbReference>
<dbReference type="PANTHER" id="PTHR43861:SF1">
    <property type="entry name" value="TRANS-ACONITATE 2-METHYLTRANSFERASE"/>
    <property type="match status" value="1"/>
</dbReference>
<keyword evidence="2" id="KW-0489">Methyltransferase</keyword>
<keyword evidence="2" id="KW-0808">Transferase</keyword>
<evidence type="ECO:0000313" key="2">
    <source>
        <dbReference type="EMBL" id="MFB5684683.1"/>
    </source>
</evidence>
<dbReference type="SUPFAM" id="SSF53335">
    <property type="entry name" value="S-adenosyl-L-methionine-dependent methyltransferases"/>
    <property type="match status" value="1"/>
</dbReference>
<dbReference type="GO" id="GO:0008168">
    <property type="term" value="F:methyltransferase activity"/>
    <property type="evidence" value="ECO:0007669"/>
    <property type="project" value="UniProtKB-KW"/>
</dbReference>
<feature type="domain" description="Methyltransferase type 11" evidence="1">
    <location>
        <begin position="38"/>
        <end position="127"/>
    </location>
</feature>
<dbReference type="PANTHER" id="PTHR43861">
    <property type="entry name" value="TRANS-ACONITATE 2-METHYLTRANSFERASE-RELATED"/>
    <property type="match status" value="1"/>
</dbReference>
<dbReference type="Pfam" id="PF08241">
    <property type="entry name" value="Methyltransf_11"/>
    <property type="match status" value="1"/>
</dbReference>
<gene>
    <name evidence="2" type="ORF">ACE3NQ_27630</name>
</gene>
<dbReference type="GO" id="GO:0032259">
    <property type="term" value="P:methylation"/>
    <property type="evidence" value="ECO:0007669"/>
    <property type="project" value="UniProtKB-KW"/>
</dbReference>
<comment type="caution">
    <text evidence="2">The sequence shown here is derived from an EMBL/GenBank/DDBJ whole genome shotgun (WGS) entry which is preliminary data.</text>
</comment>